<comment type="caution">
    <text evidence="1">The sequence shown here is derived from an EMBL/GenBank/DDBJ whole genome shotgun (WGS) entry which is preliminary data.</text>
</comment>
<evidence type="ECO:0000313" key="1">
    <source>
        <dbReference type="EMBL" id="KAK9168052.1"/>
    </source>
</evidence>
<reference evidence="1 2" key="1">
    <citation type="submission" date="2024-01" db="EMBL/GenBank/DDBJ databases">
        <title>Genome assemblies of Stephania.</title>
        <authorList>
            <person name="Yang L."/>
        </authorList>
    </citation>
    <scope>NUCLEOTIDE SEQUENCE [LARGE SCALE GENOMIC DNA]</scope>
    <source>
        <strain evidence="1">YNDBR</strain>
        <tissue evidence="1">Leaf</tissue>
    </source>
</reference>
<proteinExistence type="predicted"/>
<evidence type="ECO:0000313" key="2">
    <source>
        <dbReference type="Proteomes" id="UP001420932"/>
    </source>
</evidence>
<dbReference type="EMBL" id="JBBNAF010000001">
    <property type="protein sequence ID" value="KAK9168052.1"/>
    <property type="molecule type" value="Genomic_DNA"/>
</dbReference>
<keyword evidence="2" id="KW-1185">Reference proteome</keyword>
<dbReference type="AlphaFoldDB" id="A0AAP0Q533"/>
<protein>
    <submittedName>
        <fullName evidence="1">Uncharacterized protein</fullName>
    </submittedName>
</protein>
<name>A0AAP0Q533_9MAGN</name>
<gene>
    <name evidence="1" type="ORF">Syun_000192</name>
</gene>
<dbReference type="Proteomes" id="UP001420932">
    <property type="component" value="Unassembled WGS sequence"/>
</dbReference>
<accession>A0AAP0Q533</accession>
<sequence length="204" mass="22451">MCQARAHLLRQVLPVPALVPRRAKVFPLPCQGVPRRRAKVCQGVYLTPPVFPASRQGAYLNPPVPRASDAWSYECLLNTVEVVSSTHGLICFSSNLPQKPMLSSFLKNLYLGLSSMDNHFIGYICCGTLRFSYFETVPFILDMCYFLGSPTTALTVSNKVNFITYVCNACSGDAALKPRKELTLLIGGKAYHCKEVTLLIGAKA</sequence>
<organism evidence="1 2">
    <name type="scientific">Stephania yunnanensis</name>
    <dbReference type="NCBI Taxonomy" id="152371"/>
    <lineage>
        <taxon>Eukaryota</taxon>
        <taxon>Viridiplantae</taxon>
        <taxon>Streptophyta</taxon>
        <taxon>Embryophyta</taxon>
        <taxon>Tracheophyta</taxon>
        <taxon>Spermatophyta</taxon>
        <taxon>Magnoliopsida</taxon>
        <taxon>Ranunculales</taxon>
        <taxon>Menispermaceae</taxon>
        <taxon>Menispermoideae</taxon>
        <taxon>Cissampelideae</taxon>
        <taxon>Stephania</taxon>
    </lineage>
</organism>